<feature type="compositionally biased region" description="Basic and acidic residues" evidence="1">
    <location>
        <begin position="759"/>
        <end position="768"/>
    </location>
</feature>
<accession>A0A9N8HUJ6</accession>
<proteinExistence type="predicted"/>
<dbReference type="OrthoDB" id="48213at2759"/>
<evidence type="ECO:0000256" key="1">
    <source>
        <dbReference type="SAM" id="MobiDB-lite"/>
    </source>
</evidence>
<feature type="compositionally biased region" description="Low complexity" evidence="1">
    <location>
        <begin position="151"/>
        <end position="160"/>
    </location>
</feature>
<feature type="region of interest" description="Disordered" evidence="1">
    <location>
        <begin position="741"/>
        <end position="821"/>
    </location>
</feature>
<dbReference type="Proteomes" id="UP001153069">
    <property type="component" value="Unassembled WGS sequence"/>
</dbReference>
<keyword evidence="2" id="KW-1133">Transmembrane helix</keyword>
<name>A0A9N8HUJ6_9STRA</name>
<keyword evidence="4" id="KW-1185">Reference proteome</keyword>
<feature type="region of interest" description="Disordered" evidence="1">
    <location>
        <begin position="141"/>
        <end position="177"/>
    </location>
</feature>
<feature type="transmembrane region" description="Helical" evidence="2">
    <location>
        <begin position="107"/>
        <end position="123"/>
    </location>
</feature>
<dbReference type="EMBL" id="CAICTM010001389">
    <property type="protein sequence ID" value="CAB9523228.1"/>
    <property type="molecule type" value="Genomic_DNA"/>
</dbReference>
<gene>
    <name evidence="3" type="ORF">SEMRO_1391_G268780.1</name>
</gene>
<feature type="compositionally biased region" description="Pro residues" evidence="1">
    <location>
        <begin position="775"/>
        <end position="815"/>
    </location>
</feature>
<protein>
    <submittedName>
        <fullName evidence="3">Uncharacterized protein</fullName>
    </submittedName>
</protein>
<keyword evidence="2" id="KW-0472">Membrane</keyword>
<organism evidence="3 4">
    <name type="scientific">Seminavis robusta</name>
    <dbReference type="NCBI Taxonomy" id="568900"/>
    <lineage>
        <taxon>Eukaryota</taxon>
        <taxon>Sar</taxon>
        <taxon>Stramenopiles</taxon>
        <taxon>Ochrophyta</taxon>
        <taxon>Bacillariophyta</taxon>
        <taxon>Bacillariophyceae</taxon>
        <taxon>Bacillariophycidae</taxon>
        <taxon>Naviculales</taxon>
        <taxon>Naviculaceae</taxon>
        <taxon>Seminavis</taxon>
    </lineage>
</organism>
<sequence>MERQHMNGENGTSNGVTPKILALEIEADDEDEERQSLIHESQGINTESKEKEVFMGRNAHGMRRRGWGGDNGSEEDGLSNAITGNSVIQGLLRGDLMSHAVYHLRNALLLGLLAFFVLMVLEWEGGILRSEKMEKEEPAEYSPHTMSFGGKNNLAHNLNPNKKKKPKPPALTPEEQEENIENEILGEAVDIAMRATWDLSWENKRNEQAHYLHDPNLSPFASELYMAEQDVLDARQRNFTFKMIKVVEEFGVWNNPNFEEAHNLKDSFFDEFNYRDVPLSDFPDEAWQKDRNYMVSFIDQAMALVEAVKEGIMQEYNHPNPDDEEKHSFAPIIGDHEFIEGEARDKNTKTKLKGVAFLPQQSWDGLVRKLLHAMITTDHFYVVVVGKDNTYRANNFAQTQIMQFNYIMEPVFNKLGMTLISRHMGMAASPIVGALGGADIYGETDVLWHVQGHTEEEKPGEFDLLQKQTVMSGERVPVIFSPSWEELVQGSKGKAWVGNIQPGYEICEKTTMEVLPTAPACHGVHCDTQAWESGKCHVYDSVCWELRNDFTPPDQHEDVGDKDQKFAGFRQHQLEGRKMTLLFLHALSAALSTWQDQLKQDRTPLPLDAKLWHVGDTYEDIRKTVMSLDRTPGEVATVPLCEQLLKDLDPRICHIPMHARTEWTPRVIPKTHRLLGIVNNLIDGPDDGDIYDGPDLVPLAWQVPTSIIDVHMIAIASNGTEQEDDDGLFYDDDGFYGGDDFLNRKLAPNGEKNSRSSAGKKEKREERRLKKHPNNPKPAPPPPPPEKVATPAPEPATNPPTEPPTAPPTAPPPSIDPLTGKTMIVTEGSGWTVQNVPSGFCDGSAQSRCNRHANNLCLLANHNFYPGTIVGTPRNNWLTMRVSDVKHGIILARLEFGADLPSDFMFDFAIGDQLTSVPLADLNSFSREIVSDLRIYPLLLDKDRTMDGSVDGVDYEVAIRIRSAINPNCTVGVSHIYFA</sequence>
<reference evidence="3" key="1">
    <citation type="submission" date="2020-06" db="EMBL/GenBank/DDBJ databases">
        <authorList>
            <consortium name="Plant Systems Biology data submission"/>
        </authorList>
    </citation>
    <scope>NUCLEOTIDE SEQUENCE</scope>
    <source>
        <strain evidence="3">D6</strain>
    </source>
</reference>
<dbReference type="AlphaFoldDB" id="A0A9N8HUJ6"/>
<evidence type="ECO:0000313" key="4">
    <source>
        <dbReference type="Proteomes" id="UP001153069"/>
    </source>
</evidence>
<keyword evidence="2" id="KW-0812">Transmembrane</keyword>
<evidence type="ECO:0000313" key="3">
    <source>
        <dbReference type="EMBL" id="CAB9523228.1"/>
    </source>
</evidence>
<comment type="caution">
    <text evidence="3">The sequence shown here is derived from an EMBL/GenBank/DDBJ whole genome shotgun (WGS) entry which is preliminary data.</text>
</comment>
<evidence type="ECO:0000256" key="2">
    <source>
        <dbReference type="SAM" id="Phobius"/>
    </source>
</evidence>